<accession>A0ABT1HUU4</accession>
<evidence type="ECO:0000256" key="1">
    <source>
        <dbReference type="SAM" id="MobiDB-lite"/>
    </source>
</evidence>
<dbReference type="SUPFAM" id="SSF50998">
    <property type="entry name" value="Quinoprotein alcohol dehydrogenase-like"/>
    <property type="match status" value="1"/>
</dbReference>
<sequence length="1924" mass="209006">MTSESGTAAFTAATGFTAFTVERVVVREHVAFRPSASVLGVGRDGRAYLVGYQSTGQANVNYILATTIDGRDRRGLAYQQGNEIPCSVTANDAAHGRYLARAEAHFAGAVSVLGPDLDPQPVGRWVGAYFGDDVGWDAPYRVEAGEVSGRFYALAQYGLFPPPGSRPGTPPDRRPTVVVIGSPPEPVTRLASHPLPFAPEKVTVLDFRLREGGTAGDPQPLFYVLYTNKERNTRHLAKIDASGRVLWDRTDPVIQKLRGDYYKPGGFDVDQAGYLYVVEPEGAVVHRYPDDGTGAAVPLRLPADRPSPVGAPYRALRVWGRQILLQRAHDRELYSVLTLPDPSTSDTDVVFGQSVHADHDVVRAEFGDEPAVRGAPWTAGRTVTARLTIDRYGRGTQQRVPAPRWRAWLRSPGGQDHRELTVTPDPGDDTLFRIAVPADATGLSQLTLSPDTGPSRSGDEMDYRLHRFVEIRPESATGSVTLSTVSRAVVGTSSNNPTDHPLNRTRYARGEPVVVTVSVRQKPATIEQITLRLDDVSGSAPVTVARTTLPVSAEPVTITVPAALTEVLRPGRYLLTAEAPGLTIAPQPLEFGPAQPVSAYRRVWFEDLARIVPTTADLWNAADTVAAHLERVRRQGWTITVERLGSNLNRFLVLPLEWDTAVLGPLRARLLADPVAVDPMKLWRLPSTLDVIAGLGALGVRERGVLVINDATLPLPEEIDPRGNEDSRTPILRYFDLFQANGVCSAYPAFQGWHWAANWLRLEVSVDQLNKYAKPRARELYSRELVATRTDGTWRPLVAAMFTHALEHAPAAQRLLREVLDAGADAGAGSAELITSVAGPFRFAFVYPPETFVEVDEVDLQAQWEQFPLMLHTAFAVDYYVRPGRPSTLHEDNWNDSGTGDQLLSQAFAALMRGGDTSGHSAPVPIFRQQSLVPDPRNTAGGWPSMVRVLAGVLHEYGEWISRFRGADQVAILVSRRQFAVETWFAAMPEHFGRIFEAYLGLLYAHLPASIVFVEDLGTPGVRPLTDYAAVVLVHERIAFDTDVLTALREAARAGVRVFHDGECRDSVVAEVGSAPLRSPTNLTFDRSFVFDAVDPAAALFPQAGNDASYHSSNPNPVLRSWYQICLDHGRDLRSALGDVVSGPRATADDPQVLVSERTLGEARIVVALNNSMFDVDNAIFRRAENFSAVRAPLTCRLRLPAASGVVYDVLAGARVSPAEDGTVTADFRHWPVAIYALLPAPVLGPVVTATTRADGPNGTSRVHWSVRMRGADPDLPLPVRVRIRGEATTVLWETHTTAPAEGILPAPVNAGTRLWVTAVDLLSGQTDTTDVAVVVPSEPMDLLTGPEALVADRSTSTALPPQENWEPATQRLGAHVNGIALTGDTAVLTTSNWDSNLYALDLTTGAQRWQTRIGQQYTFSPRTISGGVAVHGMALDTHNGYGLHLVRAESGTVERRFDLHGTAPRWFHRISSNRSDGLPPAFATPPSGAWVVTAGNLGLAAWRRDGTPLWHQDWWQEPLSQRPGAASEAHLTAVDEDTVLLVARQKAVTYQVSTGAERWSRDLAPLVTTIGGKATSAARSPDGRLLAVATTYDTGRLFLLDRAHGTLVATLPATADELAWSPDSRTLITLQGTRVILFRATAGVWSQHSSYPAADVLHHLDVAEDGRIACGDEQGNLVVLNPEAEPLLVTDVVGLPVPTWLPGGDLLVGTWLGLVSRIDGVTYQRRWTTLLRSTAATMRENLLAPETAPVTAVTGSGNAIPPVTAPNLLNDPAHTVVQFVGWDEKRPVALRADQLLATTPNPTPPAMPLLSDPMIEFTAESFALCYLHIRPPEAVTFDALTLWDDPAHPESWLRHLRLDVRRTPDDVWRPITHLVAGTASRSYRITDPAQPVSASALRLVVPPGLAGNLRLAGIALHRLGTTR</sequence>
<keyword evidence="4" id="KW-1185">Reference proteome</keyword>
<protein>
    <submittedName>
        <fullName evidence="3">Outer membrane protein assembly factor BamB, contains PQQ-like beta-propeller repeat</fullName>
    </submittedName>
</protein>
<dbReference type="RefSeq" id="WP_253670195.1">
    <property type="nucleotide sequence ID" value="NZ_JAMTCP010000015.1"/>
</dbReference>
<evidence type="ECO:0000313" key="3">
    <source>
        <dbReference type="EMBL" id="MCP2259294.1"/>
    </source>
</evidence>
<name>A0ABT1HUU4_STRSD</name>
<evidence type="ECO:0000313" key="4">
    <source>
        <dbReference type="Proteomes" id="UP001205311"/>
    </source>
</evidence>
<dbReference type="InterPro" id="IPR011047">
    <property type="entry name" value="Quinoprotein_ADH-like_sf"/>
</dbReference>
<comment type="caution">
    <text evidence="3">The sequence shown here is derived from an EMBL/GenBank/DDBJ whole genome shotgun (WGS) entry which is preliminary data.</text>
</comment>
<reference evidence="3 4" key="1">
    <citation type="submission" date="2022-06" db="EMBL/GenBank/DDBJ databases">
        <title>Genomic Encyclopedia of Archaeal and Bacterial Type Strains, Phase II (KMG-II): from individual species to whole genera.</title>
        <authorList>
            <person name="Goeker M."/>
        </authorList>
    </citation>
    <scope>NUCLEOTIDE SEQUENCE [LARGE SCALE GENOMIC DNA]</scope>
    <source>
        <strain evidence="3 4">DSM 40477</strain>
    </source>
</reference>
<dbReference type="InterPro" id="IPR002372">
    <property type="entry name" value="PQQ_rpt_dom"/>
</dbReference>
<dbReference type="PANTHER" id="PTHR34512:SF30">
    <property type="entry name" value="OUTER MEMBRANE PROTEIN ASSEMBLY FACTOR BAMB"/>
    <property type="match status" value="1"/>
</dbReference>
<proteinExistence type="predicted"/>
<gene>
    <name evidence="3" type="ORF">LX15_002995</name>
</gene>
<feature type="domain" description="Pyrrolo-quinoline quinone repeat" evidence="2">
    <location>
        <begin position="1504"/>
        <end position="1684"/>
    </location>
</feature>
<dbReference type="InterPro" id="IPR015943">
    <property type="entry name" value="WD40/YVTN_repeat-like_dom_sf"/>
</dbReference>
<dbReference type="Proteomes" id="UP001205311">
    <property type="component" value="Unassembled WGS sequence"/>
</dbReference>
<dbReference type="PANTHER" id="PTHR34512">
    <property type="entry name" value="CELL SURFACE PROTEIN"/>
    <property type="match status" value="1"/>
</dbReference>
<dbReference type="Gene3D" id="2.130.10.10">
    <property type="entry name" value="YVTN repeat-like/Quinoprotein amine dehydrogenase"/>
    <property type="match status" value="2"/>
</dbReference>
<feature type="region of interest" description="Disordered" evidence="1">
    <location>
        <begin position="409"/>
        <end position="428"/>
    </location>
</feature>
<dbReference type="Pfam" id="PF13360">
    <property type="entry name" value="PQQ_2"/>
    <property type="match status" value="1"/>
</dbReference>
<dbReference type="EMBL" id="JAMTCP010000015">
    <property type="protein sequence ID" value="MCP2259294.1"/>
    <property type="molecule type" value="Genomic_DNA"/>
</dbReference>
<organism evidence="3 4">
    <name type="scientific">Streptoalloteichus tenebrarius (strain ATCC 17920 / DSM 40477 / JCM 4838 / CBS 697.72 / NBRC 16177 / NCIMB 11028 / NRRL B-12390 / A12253. 1 / ISP 5477)</name>
    <name type="common">Streptomyces tenebrarius</name>
    <dbReference type="NCBI Taxonomy" id="1933"/>
    <lineage>
        <taxon>Bacteria</taxon>
        <taxon>Bacillati</taxon>
        <taxon>Actinomycetota</taxon>
        <taxon>Actinomycetes</taxon>
        <taxon>Pseudonocardiales</taxon>
        <taxon>Pseudonocardiaceae</taxon>
        <taxon>Streptoalloteichus</taxon>
    </lineage>
</organism>
<evidence type="ECO:0000259" key="2">
    <source>
        <dbReference type="Pfam" id="PF13360"/>
    </source>
</evidence>